<evidence type="ECO:0000256" key="2">
    <source>
        <dbReference type="ARBA" id="ARBA00023002"/>
    </source>
</evidence>
<sequence>MSGPTTHTGRVAVVTGGARGFGAAIATELARRGAAVAVVDRDDAAETVAGIEAAGGTALAVQADVADPDSVTAATGRILRRFGRADILVNNAGIIVAGDFFDTDYDTWRRVQAVNLDSQFLMARALAGSMRRNGWGRIVNVASNTLGLVAPHLTAYIASKGGVVGFTRGLASDLAEYGITVNAVAPTASRTPGGEAAITEEVLRLSARMQAIKRVGEAGDIVGAVCFLSGDDAAFVTGQTLVVDGGWVRA</sequence>
<keyword evidence="2 3" id="KW-0560">Oxidoreductase</keyword>
<dbReference type="Pfam" id="PF13561">
    <property type="entry name" value="adh_short_C2"/>
    <property type="match status" value="1"/>
</dbReference>
<name>A0A7W7QTK2_9ACTN</name>
<comment type="caution">
    <text evidence="3">The sequence shown here is derived from an EMBL/GenBank/DDBJ whole genome shotgun (WGS) entry which is preliminary data.</text>
</comment>
<protein>
    <submittedName>
        <fullName evidence="3">3-oxoacyl-[acyl-carrier protein] reductase</fullName>
        <ecNumber evidence="3">1.1.1.100</ecNumber>
    </submittedName>
</protein>
<keyword evidence="4" id="KW-1185">Reference proteome</keyword>
<reference evidence="3 4" key="1">
    <citation type="submission" date="2020-08" db="EMBL/GenBank/DDBJ databases">
        <title>Genomic Encyclopedia of Type Strains, Phase III (KMG-III): the genomes of soil and plant-associated and newly described type strains.</title>
        <authorList>
            <person name="Whitman W."/>
        </authorList>
    </citation>
    <scope>NUCLEOTIDE SEQUENCE [LARGE SCALE GENOMIC DNA]</scope>
    <source>
        <strain evidence="3 4">CECT 8840</strain>
    </source>
</reference>
<dbReference type="SUPFAM" id="SSF51735">
    <property type="entry name" value="NAD(P)-binding Rossmann-fold domains"/>
    <property type="match status" value="1"/>
</dbReference>
<dbReference type="InterPro" id="IPR002347">
    <property type="entry name" value="SDR_fam"/>
</dbReference>
<dbReference type="PANTHER" id="PTHR43639:SF1">
    <property type="entry name" value="SHORT-CHAIN DEHYDROGENASE_REDUCTASE FAMILY PROTEIN"/>
    <property type="match status" value="1"/>
</dbReference>
<organism evidence="3 4">
    <name type="scientific">Streptosporangium saharense</name>
    <dbReference type="NCBI Taxonomy" id="1706840"/>
    <lineage>
        <taxon>Bacteria</taxon>
        <taxon>Bacillati</taxon>
        <taxon>Actinomycetota</taxon>
        <taxon>Actinomycetes</taxon>
        <taxon>Streptosporangiales</taxon>
        <taxon>Streptosporangiaceae</taxon>
        <taxon>Streptosporangium</taxon>
    </lineage>
</organism>
<dbReference type="GO" id="GO:0004316">
    <property type="term" value="F:3-oxoacyl-[acyl-carrier-protein] reductase (NADPH) activity"/>
    <property type="evidence" value="ECO:0007669"/>
    <property type="project" value="UniProtKB-EC"/>
</dbReference>
<dbReference type="PANTHER" id="PTHR43639">
    <property type="entry name" value="OXIDOREDUCTASE, SHORT-CHAIN DEHYDROGENASE/REDUCTASE FAMILY (AFU_ORTHOLOGUE AFUA_5G02870)"/>
    <property type="match status" value="1"/>
</dbReference>
<proteinExistence type="inferred from homology"/>
<gene>
    <name evidence="3" type="ORF">FHS44_006451</name>
</gene>
<evidence type="ECO:0000313" key="4">
    <source>
        <dbReference type="Proteomes" id="UP000552644"/>
    </source>
</evidence>
<dbReference type="EC" id="1.1.1.100" evidence="3"/>
<dbReference type="CDD" id="cd05233">
    <property type="entry name" value="SDR_c"/>
    <property type="match status" value="1"/>
</dbReference>
<evidence type="ECO:0000313" key="3">
    <source>
        <dbReference type="EMBL" id="MBB4919309.1"/>
    </source>
</evidence>
<dbReference type="InterPro" id="IPR036291">
    <property type="entry name" value="NAD(P)-bd_dom_sf"/>
</dbReference>
<dbReference type="FunFam" id="3.40.50.720:FF:000084">
    <property type="entry name" value="Short-chain dehydrogenase reductase"/>
    <property type="match status" value="1"/>
</dbReference>
<dbReference type="EMBL" id="JACHJP010000009">
    <property type="protein sequence ID" value="MBB4919309.1"/>
    <property type="molecule type" value="Genomic_DNA"/>
</dbReference>
<dbReference type="AlphaFoldDB" id="A0A7W7QTK2"/>
<comment type="similarity">
    <text evidence="1">Belongs to the short-chain dehydrogenases/reductases (SDR) family.</text>
</comment>
<dbReference type="Gene3D" id="3.40.50.720">
    <property type="entry name" value="NAD(P)-binding Rossmann-like Domain"/>
    <property type="match status" value="1"/>
</dbReference>
<dbReference type="RefSeq" id="WP_184721411.1">
    <property type="nucleotide sequence ID" value="NZ_JACHJP010000009.1"/>
</dbReference>
<dbReference type="Proteomes" id="UP000552644">
    <property type="component" value="Unassembled WGS sequence"/>
</dbReference>
<accession>A0A7W7QTK2</accession>
<dbReference type="PRINTS" id="PR00080">
    <property type="entry name" value="SDRFAMILY"/>
</dbReference>
<dbReference type="PRINTS" id="PR00081">
    <property type="entry name" value="GDHRDH"/>
</dbReference>
<evidence type="ECO:0000256" key="1">
    <source>
        <dbReference type="ARBA" id="ARBA00006484"/>
    </source>
</evidence>